<protein>
    <submittedName>
        <fullName evidence="8">ComEC family competence protein</fullName>
    </submittedName>
</protein>
<dbReference type="SUPFAM" id="SSF56281">
    <property type="entry name" value="Metallo-hydrolase/oxidoreductase"/>
    <property type="match status" value="1"/>
</dbReference>
<dbReference type="CDD" id="cd07731">
    <property type="entry name" value="ComA-like_MBL-fold"/>
    <property type="match status" value="1"/>
</dbReference>
<feature type="transmembrane region" description="Helical" evidence="6">
    <location>
        <begin position="372"/>
        <end position="389"/>
    </location>
</feature>
<evidence type="ECO:0000256" key="6">
    <source>
        <dbReference type="SAM" id="Phobius"/>
    </source>
</evidence>
<evidence type="ECO:0000256" key="3">
    <source>
        <dbReference type="ARBA" id="ARBA00022692"/>
    </source>
</evidence>
<sequence>MTLLTGIVAPLGYTLTLISVIWWPMMPHYYWLIPTSLISIALLINRCLVFAWVFIAMSVALIQGNLYKHQSEVLYRFGTDITIKGRVDSYFKKITRGYEVELTILSINGEKLSFFEQPSVKLYTPVELSMGDELHALVHLAPVIGVRNQVGFDKEQYYFSHRISAESILANGSHFIVRSVDNWQATLHQVVVSATENSPYQGYYLALIFGDRSKLEAKDWLRLKQSGLSHLVAISGLHVGIIFTVGYLIGRASLLVMTLCLPVAYRHKTVRFGLILSLLLGLLLAYFYAALGGFATSTVRALIMLAVVNVLYITHTRIMSVVTLLVTASLILTLIPFSAASASFWLSFLAVAVLIVTHSVVCHQFGLRTVLYTHVLLCLLFIPIVVGLFQGIAMASPFYNLVFVPWFSFLVVPTLLLVTVVTVLVEKARFVWEWVDGLMMPFDYALNLSSWFWFNAPAYFAFYAIPLILVLVLRQGISLKWFALLLIAFAVTLPLKQSGQKVSVHFFDVAHGLAVAIKQGDEAVLYDTGRATPTFSMARAVVTPNLLALGVKKLHGIIISHADNDHAGGENALVASWQPEWIKKPDGTKDEQLCVQGKTWQWKAIRFEALWPPNKVERAYNPHSCVVLVSVVQGQTTIKRILLTGDIEKVSEILIARTISDLNVDVMGVPHHGSNTSSSTFLTRLIRADHVVASTKFQSRWQLPSESVKQRYIEQGAQWYETGEQGQINFVFFDGELTVSTLRNQNLDPWYRQMLRSRVE</sequence>
<dbReference type="PANTHER" id="PTHR30619">
    <property type="entry name" value="DNA INTERNALIZATION/COMPETENCE PROTEIN COMEC/REC2"/>
    <property type="match status" value="1"/>
</dbReference>
<dbReference type="Pfam" id="PF13567">
    <property type="entry name" value="DUF4131"/>
    <property type="match status" value="1"/>
</dbReference>
<evidence type="ECO:0000256" key="1">
    <source>
        <dbReference type="ARBA" id="ARBA00004651"/>
    </source>
</evidence>
<dbReference type="Proteomes" id="UP000219336">
    <property type="component" value="Unassembled WGS sequence"/>
</dbReference>
<feature type="transmembrane region" description="Helical" evidence="6">
    <location>
        <begin position="37"/>
        <end position="62"/>
    </location>
</feature>
<dbReference type="NCBIfam" id="TIGR00361">
    <property type="entry name" value="ComEC_Rec2"/>
    <property type="match status" value="1"/>
</dbReference>
<name>A0A240EF21_9VIBR</name>
<reference evidence="9" key="1">
    <citation type="submission" date="2016-06" db="EMBL/GenBank/DDBJ databases">
        <authorList>
            <person name="Rodrigo-Torres L."/>
            <person name="Arahal R.D."/>
            <person name="Lucena T."/>
        </authorList>
    </citation>
    <scope>NUCLEOTIDE SEQUENCE [LARGE SCALE GENOMIC DNA]</scope>
    <source>
        <strain evidence="9">CECT8203</strain>
    </source>
</reference>
<dbReference type="NCBIfam" id="TIGR00360">
    <property type="entry name" value="ComEC_N-term"/>
    <property type="match status" value="1"/>
</dbReference>
<evidence type="ECO:0000313" key="9">
    <source>
        <dbReference type="Proteomes" id="UP000219336"/>
    </source>
</evidence>
<feature type="transmembrane region" description="Helical" evidence="6">
    <location>
        <begin position="228"/>
        <end position="249"/>
    </location>
</feature>
<dbReference type="PANTHER" id="PTHR30619:SF1">
    <property type="entry name" value="RECOMBINATION PROTEIN 2"/>
    <property type="match status" value="1"/>
</dbReference>
<dbReference type="Pfam" id="PF00753">
    <property type="entry name" value="Lactamase_B"/>
    <property type="match status" value="1"/>
</dbReference>
<evidence type="ECO:0000259" key="7">
    <source>
        <dbReference type="SMART" id="SM00849"/>
    </source>
</evidence>
<dbReference type="Gene3D" id="3.60.15.10">
    <property type="entry name" value="Ribonuclease Z/Hydroxyacylglutathione hydrolase-like"/>
    <property type="match status" value="1"/>
</dbReference>
<accession>A0A240EF21</accession>
<dbReference type="RefSeq" id="WP_096992570.1">
    <property type="nucleotide sequence ID" value="NZ_JBHSII010000001.1"/>
</dbReference>
<dbReference type="Pfam" id="PF03772">
    <property type="entry name" value="Competence"/>
    <property type="match status" value="1"/>
</dbReference>
<dbReference type="EMBL" id="OANU01000007">
    <property type="protein sequence ID" value="SNX47282.1"/>
    <property type="molecule type" value="Genomic_DNA"/>
</dbReference>
<dbReference type="InterPro" id="IPR052159">
    <property type="entry name" value="Competence_DNA_uptake"/>
</dbReference>
<keyword evidence="2" id="KW-1003">Cell membrane</keyword>
<dbReference type="InterPro" id="IPR004797">
    <property type="entry name" value="Competence_ComEC/Rec2"/>
</dbReference>
<dbReference type="GO" id="GO:0005886">
    <property type="term" value="C:plasma membrane"/>
    <property type="evidence" value="ECO:0007669"/>
    <property type="project" value="UniProtKB-SubCell"/>
</dbReference>
<feature type="transmembrane region" description="Helical" evidence="6">
    <location>
        <begin position="269"/>
        <end position="287"/>
    </location>
</feature>
<keyword evidence="9" id="KW-1185">Reference proteome</keyword>
<dbReference type="InterPro" id="IPR025405">
    <property type="entry name" value="DUF4131"/>
</dbReference>
<keyword evidence="5 6" id="KW-0472">Membrane</keyword>
<dbReference type="InterPro" id="IPR036866">
    <property type="entry name" value="RibonucZ/Hydroxyglut_hydro"/>
</dbReference>
<dbReference type="InterPro" id="IPR035681">
    <property type="entry name" value="ComA-like_MBL"/>
</dbReference>
<feature type="transmembrane region" description="Helical" evidence="6">
    <location>
        <begin position="344"/>
        <end position="366"/>
    </location>
</feature>
<dbReference type="OrthoDB" id="9761531at2"/>
<evidence type="ECO:0000256" key="4">
    <source>
        <dbReference type="ARBA" id="ARBA00022989"/>
    </source>
</evidence>
<feature type="domain" description="Metallo-beta-lactamase" evidence="7">
    <location>
        <begin position="511"/>
        <end position="696"/>
    </location>
</feature>
<keyword evidence="4 6" id="KW-1133">Transmembrane helix</keyword>
<dbReference type="InterPro" id="IPR001279">
    <property type="entry name" value="Metallo-B-lactamas"/>
</dbReference>
<feature type="transmembrane region" description="Helical" evidence="6">
    <location>
        <begin position="451"/>
        <end position="472"/>
    </location>
</feature>
<gene>
    <name evidence="8" type="ORF">VTH8203_00883</name>
</gene>
<evidence type="ECO:0000313" key="8">
    <source>
        <dbReference type="EMBL" id="SNX47282.1"/>
    </source>
</evidence>
<dbReference type="GO" id="GO:0030420">
    <property type="term" value="P:establishment of competence for transformation"/>
    <property type="evidence" value="ECO:0007669"/>
    <property type="project" value="InterPro"/>
</dbReference>
<comment type="subcellular location">
    <subcellularLocation>
        <location evidence="1">Cell membrane</location>
        <topology evidence="1">Multi-pass membrane protein</topology>
    </subcellularLocation>
</comment>
<feature type="transmembrane region" description="Helical" evidence="6">
    <location>
        <begin position="401"/>
        <end position="425"/>
    </location>
</feature>
<dbReference type="SMART" id="SM00849">
    <property type="entry name" value="Lactamase_B"/>
    <property type="match status" value="1"/>
</dbReference>
<proteinExistence type="predicted"/>
<feature type="transmembrane region" description="Helical" evidence="6">
    <location>
        <begin position="318"/>
        <end position="337"/>
    </location>
</feature>
<organism evidence="8 9">
    <name type="scientific">Vibrio thalassae</name>
    <dbReference type="NCBI Taxonomy" id="1243014"/>
    <lineage>
        <taxon>Bacteria</taxon>
        <taxon>Pseudomonadati</taxon>
        <taxon>Pseudomonadota</taxon>
        <taxon>Gammaproteobacteria</taxon>
        <taxon>Vibrionales</taxon>
        <taxon>Vibrionaceae</taxon>
        <taxon>Vibrio</taxon>
    </lineage>
</organism>
<feature type="transmembrane region" description="Helical" evidence="6">
    <location>
        <begin position="7"/>
        <end position="25"/>
    </location>
</feature>
<dbReference type="AlphaFoldDB" id="A0A240EF21"/>
<keyword evidence="3 6" id="KW-0812">Transmembrane</keyword>
<evidence type="ECO:0000256" key="2">
    <source>
        <dbReference type="ARBA" id="ARBA00022475"/>
    </source>
</evidence>
<evidence type="ECO:0000256" key="5">
    <source>
        <dbReference type="ARBA" id="ARBA00023136"/>
    </source>
</evidence>
<dbReference type="InterPro" id="IPR004477">
    <property type="entry name" value="ComEC_N"/>
</dbReference>